<keyword evidence="3" id="KW-0050">Antiport</keyword>
<dbReference type="GO" id="GO:0005886">
    <property type="term" value="C:plasma membrane"/>
    <property type="evidence" value="ECO:0007669"/>
    <property type="project" value="UniProtKB-SubCell"/>
</dbReference>
<evidence type="ECO:0000256" key="8">
    <source>
        <dbReference type="ARBA" id="ARBA00023136"/>
    </source>
</evidence>
<proteinExistence type="predicted"/>
<keyword evidence="8 9" id="KW-0472">Membrane</keyword>
<dbReference type="Pfam" id="PF00999">
    <property type="entry name" value="Na_H_Exchanger"/>
    <property type="match status" value="1"/>
</dbReference>
<protein>
    <recommendedName>
        <fullName evidence="10">Cation/H+ exchanger transmembrane domain-containing protein</fullName>
    </recommendedName>
</protein>
<feature type="transmembrane region" description="Helical" evidence="9">
    <location>
        <begin position="6"/>
        <end position="24"/>
    </location>
</feature>
<keyword evidence="6 9" id="KW-1133">Transmembrane helix</keyword>
<comment type="subcellular location">
    <subcellularLocation>
        <location evidence="1">Cell membrane</location>
        <topology evidence="1">Multi-pass membrane protein</topology>
    </subcellularLocation>
</comment>
<feature type="domain" description="Cation/H+ exchanger transmembrane" evidence="10">
    <location>
        <begin position="14"/>
        <end position="400"/>
    </location>
</feature>
<evidence type="ECO:0000256" key="1">
    <source>
        <dbReference type="ARBA" id="ARBA00004651"/>
    </source>
</evidence>
<dbReference type="PANTHER" id="PTHR32507:SF0">
    <property type="entry name" value="NA(+)_H(+) ANTIPORTER 2-RELATED"/>
    <property type="match status" value="1"/>
</dbReference>
<dbReference type="InterPro" id="IPR038770">
    <property type="entry name" value="Na+/solute_symporter_sf"/>
</dbReference>
<dbReference type="GO" id="GO:0015297">
    <property type="term" value="F:antiporter activity"/>
    <property type="evidence" value="ECO:0007669"/>
    <property type="project" value="UniProtKB-KW"/>
</dbReference>
<dbReference type="GO" id="GO:1902600">
    <property type="term" value="P:proton transmembrane transport"/>
    <property type="evidence" value="ECO:0007669"/>
    <property type="project" value="InterPro"/>
</dbReference>
<organism evidence="11">
    <name type="scientific">marine metagenome</name>
    <dbReference type="NCBI Taxonomy" id="408172"/>
    <lineage>
        <taxon>unclassified sequences</taxon>
        <taxon>metagenomes</taxon>
        <taxon>ecological metagenomes</taxon>
    </lineage>
</organism>
<evidence type="ECO:0000256" key="6">
    <source>
        <dbReference type="ARBA" id="ARBA00022989"/>
    </source>
</evidence>
<dbReference type="AlphaFoldDB" id="A0A381ZRW9"/>
<keyword evidence="2" id="KW-0813">Transport</keyword>
<feature type="transmembrane region" description="Helical" evidence="9">
    <location>
        <begin position="124"/>
        <end position="145"/>
    </location>
</feature>
<dbReference type="EMBL" id="UINC01022329">
    <property type="protein sequence ID" value="SVA91711.1"/>
    <property type="molecule type" value="Genomic_DNA"/>
</dbReference>
<feature type="transmembrane region" description="Helical" evidence="9">
    <location>
        <begin position="295"/>
        <end position="315"/>
    </location>
</feature>
<feature type="transmembrane region" description="Helical" evidence="9">
    <location>
        <begin position="31"/>
        <end position="49"/>
    </location>
</feature>
<keyword evidence="4" id="KW-1003">Cell membrane</keyword>
<evidence type="ECO:0000256" key="9">
    <source>
        <dbReference type="SAM" id="Phobius"/>
    </source>
</evidence>
<feature type="transmembrane region" description="Helical" evidence="9">
    <location>
        <begin position="192"/>
        <end position="214"/>
    </location>
</feature>
<evidence type="ECO:0000313" key="11">
    <source>
        <dbReference type="EMBL" id="SVA91711.1"/>
    </source>
</evidence>
<dbReference type="InterPro" id="IPR006153">
    <property type="entry name" value="Cation/H_exchanger_TM"/>
</dbReference>
<reference evidence="11" key="1">
    <citation type="submission" date="2018-05" db="EMBL/GenBank/DDBJ databases">
        <authorList>
            <person name="Lanie J.A."/>
            <person name="Ng W.-L."/>
            <person name="Kazmierczak K.M."/>
            <person name="Andrzejewski T.M."/>
            <person name="Davidsen T.M."/>
            <person name="Wayne K.J."/>
            <person name="Tettelin H."/>
            <person name="Glass J.I."/>
            <person name="Rusch D."/>
            <person name="Podicherti R."/>
            <person name="Tsui H.-C.T."/>
            <person name="Winkler M.E."/>
        </authorList>
    </citation>
    <scope>NUCLEOTIDE SEQUENCE</scope>
</reference>
<evidence type="ECO:0000256" key="4">
    <source>
        <dbReference type="ARBA" id="ARBA00022475"/>
    </source>
</evidence>
<sequence length="414" mass="45043">MNVNTALLAFSLIAIFGFLSEALFRRTNIPDVLFLIILGFLIGPNGFGYTSPEDLASVAPVCTTFTLLILIFDGAFNINLSSLIREFSSSLILTIYNFVISTIVVGGIFYYIHQYHLDGTTMMAAMIIGFSLAGVSSSFVIPILSQIRVGGKLFSRLALESALTDVFCIVATLSVIEVYTTGIFGVQKTLTYLIELFAIAGFIGVLGGIIWIVIRVFEEQNYIITIAYLLLVYLATEYFGGNGPIAALFLGLILNNSKQLSSIKEGILSRSVAEKQKAIQGDLGVEVTSATEKRYYNLISFFLKALFFIYVGILLDITDQTALVIGSILSVLIMITRMGSMPLTKGMPKDQRQLVNAVFARGLAAAVLIQAVIQAGMPGAEYMARVVYVVIIGTIVLSSLRVFILRMNLAKTKG</sequence>
<keyword evidence="7" id="KW-0406">Ion transport</keyword>
<gene>
    <name evidence="11" type="ORF">METZ01_LOCUS144565</name>
</gene>
<feature type="transmembrane region" description="Helical" evidence="9">
    <location>
        <begin position="55"/>
        <end position="78"/>
    </location>
</feature>
<evidence type="ECO:0000259" key="10">
    <source>
        <dbReference type="Pfam" id="PF00999"/>
    </source>
</evidence>
<feature type="transmembrane region" description="Helical" evidence="9">
    <location>
        <begin position="90"/>
        <end position="112"/>
    </location>
</feature>
<dbReference type="Gene3D" id="1.20.1530.20">
    <property type="match status" value="1"/>
</dbReference>
<evidence type="ECO:0000256" key="5">
    <source>
        <dbReference type="ARBA" id="ARBA00022692"/>
    </source>
</evidence>
<evidence type="ECO:0000256" key="7">
    <source>
        <dbReference type="ARBA" id="ARBA00023065"/>
    </source>
</evidence>
<feature type="transmembrane region" description="Helical" evidence="9">
    <location>
        <begin position="321"/>
        <end position="338"/>
    </location>
</feature>
<feature type="transmembrane region" description="Helical" evidence="9">
    <location>
        <begin position="382"/>
        <end position="404"/>
    </location>
</feature>
<accession>A0A381ZRW9</accession>
<evidence type="ECO:0000256" key="2">
    <source>
        <dbReference type="ARBA" id="ARBA00022448"/>
    </source>
</evidence>
<feature type="transmembrane region" description="Helical" evidence="9">
    <location>
        <begin position="221"/>
        <end position="239"/>
    </location>
</feature>
<name>A0A381ZRW9_9ZZZZ</name>
<dbReference type="PANTHER" id="PTHR32507">
    <property type="entry name" value="NA(+)/H(+) ANTIPORTER 1"/>
    <property type="match status" value="1"/>
</dbReference>
<feature type="transmembrane region" description="Helical" evidence="9">
    <location>
        <begin position="166"/>
        <end position="186"/>
    </location>
</feature>
<feature type="transmembrane region" description="Helical" evidence="9">
    <location>
        <begin position="358"/>
        <end position="376"/>
    </location>
</feature>
<evidence type="ECO:0000256" key="3">
    <source>
        <dbReference type="ARBA" id="ARBA00022449"/>
    </source>
</evidence>
<keyword evidence="5 9" id="KW-0812">Transmembrane</keyword>